<feature type="signal peptide" evidence="13">
    <location>
        <begin position="1"/>
        <end position="25"/>
    </location>
</feature>
<dbReference type="InterPro" id="IPR012910">
    <property type="entry name" value="Plug_dom"/>
</dbReference>
<feature type="domain" description="TonB-dependent receptor-like beta-barrel" evidence="14">
    <location>
        <begin position="402"/>
        <end position="997"/>
    </location>
</feature>
<evidence type="ECO:0000256" key="6">
    <source>
        <dbReference type="ARBA" id="ARBA00023004"/>
    </source>
</evidence>
<dbReference type="PANTHER" id="PTHR32552:SF81">
    <property type="entry name" value="TONB-DEPENDENT OUTER MEMBRANE RECEPTOR"/>
    <property type="match status" value="1"/>
</dbReference>
<sequence length="1041" mass="113787">MRKVTLNKFCGLIFALCWLFQIGFAQQRTVSGRVVDENGQSLEGVTVSVRGSAVSTQTDNEGRYAIRVPGTTSALVFRSVGMKAHEASAGSSATLDVVLEASSAGLDEVVVTAFGIARSQRSLGYAAQSVNSEDLTYNRQPNLLNALQGKVAGVTISSTGGGPGQGANLRIRGVNSIDPNIPSDPLYIIDGVQIDNSTSTLGAGGSGSGARGVTNRVSDLNPQDIESVNILKGGAATALYGLRGSNGVVVITTKKGKTGGFSVNFSSTYGFDQVLRKPAVQTTYTQGVLGIYTHPATGIGPAWGPTIAEAKEIDPTHPDKLFNNFDRAFRTGQQTNNSLSVSGGNDVVRVFSSVSHFFQQGMMPNTDYNNFSGRLNTDFTISPKFKTMVNMSFSNAGGYTYSSDRFGEGLAYWSPRYDVRDYLNEDGTQNWIGTNNPIYGTATNKLKGVTNRYIGGATLTYDPASWLNIMYRFGLDTYSDNRLRTAPGPMGIPGERTYDNQLGFVGEYNTTFRSLNSTFVASLNTNFTDDLKGTLRLGHEVFDRRVNEVGVLGSELTIYNFFRLGNAAVLSTAHNAREYRLMGFFGEATLDYKNYLYLTLTGRTDVTSTLSKENRSFFYPSASLSYVFADHVPLPSVISNGRLRLSYARIGKDASEYAISSGFGTYSSLPAGYTGLTLSSNLGNPGLRPEFTDTYEAGLEMGWFNNRLGLDFTYYYSLSKDQIVRQQITPATGYVTTSVNAGDMRNRGVELVINGKPITNKVFTWDANINVSANRNKILSLESPITYGSARGYGNAAVTQILMEGEQYGNIYGSYFLRYTGDQPHDEEFLDRSLPLLIGADGFPQLSGSRQKVLGNSQPDWILGLGNTFTYKEFSLNALFDARLGFDRYNWLENFYTAFGMPDYTVDRNETKIIDGVLADGTPNTKEVWLGQKMGPDGVDYGEGYYRRFYRNVSEPFVTDASWVRLRSASLTYNLPSAWLPKRGLRSAAFTVTGNNLWLWTKYYGVDPESSSYESGSNVDSSAGFTYPTARSIMFTLSVGL</sequence>
<evidence type="ECO:0000256" key="2">
    <source>
        <dbReference type="ARBA" id="ARBA00022448"/>
    </source>
</evidence>
<dbReference type="EMBL" id="SUME01000002">
    <property type="protein sequence ID" value="TJZ62008.1"/>
    <property type="molecule type" value="Genomic_DNA"/>
</dbReference>
<feature type="domain" description="TonB-dependent receptor plug" evidence="15">
    <location>
        <begin position="120"/>
        <end position="248"/>
    </location>
</feature>
<keyword evidence="5 11" id="KW-0812">Transmembrane</keyword>
<dbReference type="Gene3D" id="2.60.40.1120">
    <property type="entry name" value="Carboxypeptidase-like, regulatory domain"/>
    <property type="match status" value="1"/>
</dbReference>
<evidence type="ECO:0000313" key="17">
    <source>
        <dbReference type="Proteomes" id="UP000306808"/>
    </source>
</evidence>
<keyword evidence="7" id="KW-0406">Ion transport</keyword>
<dbReference type="InterPro" id="IPR039426">
    <property type="entry name" value="TonB-dep_rcpt-like"/>
</dbReference>
<dbReference type="InterPro" id="IPR036942">
    <property type="entry name" value="Beta-barrel_TonB_sf"/>
</dbReference>
<dbReference type="Pfam" id="PF07715">
    <property type="entry name" value="Plug"/>
    <property type="match status" value="1"/>
</dbReference>
<dbReference type="Gene3D" id="2.170.130.10">
    <property type="entry name" value="TonB-dependent receptor, plug domain"/>
    <property type="match status" value="1"/>
</dbReference>
<gene>
    <name evidence="16" type="ORF">FAZ15_05710</name>
</gene>
<feature type="chain" id="PRO_5020842559" evidence="13">
    <location>
        <begin position="26"/>
        <end position="1041"/>
    </location>
</feature>
<keyword evidence="9 11" id="KW-0472">Membrane</keyword>
<dbReference type="NCBIfam" id="TIGR04056">
    <property type="entry name" value="OMP_RagA_SusC"/>
    <property type="match status" value="1"/>
</dbReference>
<protein>
    <submittedName>
        <fullName evidence="16">SusC/RagA family TonB-linked outer membrane protein</fullName>
    </submittedName>
</protein>
<evidence type="ECO:0000256" key="1">
    <source>
        <dbReference type="ARBA" id="ARBA00004571"/>
    </source>
</evidence>
<dbReference type="InterPro" id="IPR008969">
    <property type="entry name" value="CarboxyPept-like_regulatory"/>
</dbReference>
<dbReference type="Proteomes" id="UP000306808">
    <property type="component" value="Unassembled WGS sequence"/>
</dbReference>
<keyword evidence="3 11" id="KW-1134">Transmembrane beta strand</keyword>
<dbReference type="AlphaFoldDB" id="A0A4V5MNM1"/>
<dbReference type="SUPFAM" id="SSF49464">
    <property type="entry name" value="Carboxypeptidase regulatory domain-like"/>
    <property type="match status" value="1"/>
</dbReference>
<keyword evidence="8 12" id="KW-0798">TonB box</keyword>
<dbReference type="Pfam" id="PF00593">
    <property type="entry name" value="TonB_dep_Rec_b-barrel"/>
    <property type="match status" value="1"/>
</dbReference>
<reference evidence="16 17" key="1">
    <citation type="submission" date="2019-04" db="EMBL/GenBank/DDBJ databases">
        <title>Sphingobacterium olei sp. nov., isolated from oil-contaminated soil.</title>
        <authorList>
            <person name="Liu B."/>
        </authorList>
    </citation>
    <scope>NUCLEOTIDE SEQUENCE [LARGE SCALE GENOMIC DNA]</scope>
    <source>
        <strain evidence="16 17">HAL-9</strain>
    </source>
</reference>
<dbReference type="Pfam" id="PF13715">
    <property type="entry name" value="CarbopepD_reg_2"/>
    <property type="match status" value="1"/>
</dbReference>
<dbReference type="NCBIfam" id="TIGR04057">
    <property type="entry name" value="SusC_RagA_signa"/>
    <property type="match status" value="1"/>
</dbReference>
<evidence type="ECO:0000256" key="13">
    <source>
        <dbReference type="SAM" id="SignalP"/>
    </source>
</evidence>
<dbReference type="InterPro" id="IPR023997">
    <property type="entry name" value="TonB-dep_OMP_SusC/RagA_CS"/>
</dbReference>
<proteinExistence type="inferred from homology"/>
<dbReference type="InterPro" id="IPR023996">
    <property type="entry name" value="TonB-dep_OMP_SusC/RagA"/>
</dbReference>
<evidence type="ECO:0000256" key="12">
    <source>
        <dbReference type="RuleBase" id="RU003357"/>
    </source>
</evidence>
<keyword evidence="4" id="KW-0410">Iron transport</keyword>
<organism evidence="16 17">
    <name type="scientific">Sphingobacterium olei</name>
    <dbReference type="NCBI Taxonomy" id="2571155"/>
    <lineage>
        <taxon>Bacteria</taxon>
        <taxon>Pseudomonadati</taxon>
        <taxon>Bacteroidota</taxon>
        <taxon>Sphingobacteriia</taxon>
        <taxon>Sphingobacteriales</taxon>
        <taxon>Sphingobacteriaceae</taxon>
        <taxon>Sphingobacterium</taxon>
    </lineage>
</organism>
<evidence type="ECO:0000259" key="14">
    <source>
        <dbReference type="Pfam" id="PF00593"/>
    </source>
</evidence>
<keyword evidence="10 11" id="KW-0998">Cell outer membrane</keyword>
<evidence type="ECO:0000256" key="10">
    <source>
        <dbReference type="ARBA" id="ARBA00023237"/>
    </source>
</evidence>
<keyword evidence="6" id="KW-0408">Iron</keyword>
<dbReference type="Gene3D" id="2.40.170.20">
    <property type="entry name" value="TonB-dependent receptor, beta-barrel domain"/>
    <property type="match status" value="1"/>
</dbReference>
<dbReference type="InterPro" id="IPR037066">
    <property type="entry name" value="Plug_dom_sf"/>
</dbReference>
<evidence type="ECO:0000256" key="5">
    <source>
        <dbReference type="ARBA" id="ARBA00022692"/>
    </source>
</evidence>
<keyword evidence="13" id="KW-0732">Signal</keyword>
<keyword evidence="17" id="KW-1185">Reference proteome</keyword>
<dbReference type="GO" id="GO:0009279">
    <property type="term" value="C:cell outer membrane"/>
    <property type="evidence" value="ECO:0007669"/>
    <property type="project" value="UniProtKB-SubCell"/>
</dbReference>
<dbReference type="OrthoDB" id="9768177at2"/>
<evidence type="ECO:0000259" key="15">
    <source>
        <dbReference type="Pfam" id="PF07715"/>
    </source>
</evidence>
<dbReference type="GO" id="GO:0006826">
    <property type="term" value="P:iron ion transport"/>
    <property type="evidence" value="ECO:0007669"/>
    <property type="project" value="UniProtKB-KW"/>
</dbReference>
<evidence type="ECO:0000256" key="8">
    <source>
        <dbReference type="ARBA" id="ARBA00023077"/>
    </source>
</evidence>
<comment type="caution">
    <text evidence="16">The sequence shown here is derived from an EMBL/GenBank/DDBJ whole genome shotgun (WGS) entry which is preliminary data.</text>
</comment>
<evidence type="ECO:0000256" key="7">
    <source>
        <dbReference type="ARBA" id="ARBA00023065"/>
    </source>
</evidence>
<comment type="subcellular location">
    <subcellularLocation>
        <location evidence="1 11">Cell outer membrane</location>
        <topology evidence="1 11">Multi-pass membrane protein</topology>
    </subcellularLocation>
</comment>
<evidence type="ECO:0000313" key="16">
    <source>
        <dbReference type="EMBL" id="TJZ62008.1"/>
    </source>
</evidence>
<dbReference type="InterPro" id="IPR000531">
    <property type="entry name" value="Beta-barrel_TonB"/>
</dbReference>
<evidence type="ECO:0000256" key="9">
    <source>
        <dbReference type="ARBA" id="ARBA00023136"/>
    </source>
</evidence>
<keyword evidence="2 11" id="KW-0813">Transport</keyword>
<dbReference type="SUPFAM" id="SSF56935">
    <property type="entry name" value="Porins"/>
    <property type="match status" value="1"/>
</dbReference>
<dbReference type="PANTHER" id="PTHR32552">
    <property type="entry name" value="FERRICHROME IRON RECEPTOR-RELATED"/>
    <property type="match status" value="1"/>
</dbReference>
<evidence type="ECO:0000256" key="3">
    <source>
        <dbReference type="ARBA" id="ARBA00022452"/>
    </source>
</evidence>
<dbReference type="PROSITE" id="PS52016">
    <property type="entry name" value="TONB_DEPENDENT_REC_3"/>
    <property type="match status" value="1"/>
</dbReference>
<evidence type="ECO:0000256" key="4">
    <source>
        <dbReference type="ARBA" id="ARBA00022496"/>
    </source>
</evidence>
<dbReference type="RefSeq" id="WP_136900353.1">
    <property type="nucleotide sequence ID" value="NZ_SUME01000002.1"/>
</dbReference>
<name>A0A4V5MNM1_9SPHI</name>
<evidence type="ECO:0000256" key="11">
    <source>
        <dbReference type="PROSITE-ProRule" id="PRU01360"/>
    </source>
</evidence>
<accession>A0A4V5MNM1</accession>
<comment type="similarity">
    <text evidence="11 12">Belongs to the TonB-dependent receptor family.</text>
</comment>